<proteinExistence type="predicted"/>
<dbReference type="AlphaFoldDB" id="A0A9Q8T887"/>
<dbReference type="KEGG" id="clup:CLUP02_16615"/>
<dbReference type="Proteomes" id="UP000830671">
    <property type="component" value="Chromosome 9"/>
</dbReference>
<evidence type="ECO:0000256" key="1">
    <source>
        <dbReference type="SAM" id="MobiDB-lite"/>
    </source>
</evidence>
<evidence type="ECO:0000313" key="3">
    <source>
        <dbReference type="Proteomes" id="UP000830671"/>
    </source>
</evidence>
<protein>
    <submittedName>
        <fullName evidence="2">Uncharacterized protein</fullName>
    </submittedName>
</protein>
<dbReference type="RefSeq" id="XP_049152680.1">
    <property type="nucleotide sequence ID" value="XM_049295533.1"/>
</dbReference>
<sequence length="236" mass="26513">MPEVSGKRGPVGIRMAYIEGGILEKGEQRGQDEARRGEEMVKLWRLRAGRRFVASRSPIEAYSRDQQITSFVSDARTIFPINSRMLFWLLPCCLDVGRLGGDESGEGWAVLWYHRIHTAYTERRDPPRETGSLGSFLQRRVGDGGLTAAVLRTNAELRLLEILREISLAKKKHQDDLEMPSSHTRTHTHSHSAPGGTHLHRCIFKLSILALSPDFLPQTLDFGDRTKADLSGSPLE</sequence>
<keyword evidence="3" id="KW-1185">Reference proteome</keyword>
<dbReference type="GeneID" id="73350543"/>
<evidence type="ECO:0000313" key="2">
    <source>
        <dbReference type="EMBL" id="UQC91081.1"/>
    </source>
</evidence>
<reference evidence="2" key="1">
    <citation type="journal article" date="2021" name="Mol. Plant Microbe Interact.">
        <title>Complete Genome Sequence of the Plant-Pathogenic Fungus Colletotrichum lupini.</title>
        <authorList>
            <person name="Baroncelli R."/>
            <person name="Pensec F."/>
            <person name="Da Lio D."/>
            <person name="Boufleur T."/>
            <person name="Vicente I."/>
            <person name="Sarrocco S."/>
            <person name="Picot A."/>
            <person name="Baraldi E."/>
            <person name="Sukno S."/>
            <person name="Thon M."/>
            <person name="Le Floch G."/>
        </authorList>
    </citation>
    <scope>NUCLEOTIDE SEQUENCE</scope>
    <source>
        <strain evidence="2">IMI 504893</strain>
    </source>
</reference>
<gene>
    <name evidence="2" type="ORF">CLUP02_16615</name>
</gene>
<name>A0A9Q8T887_9PEZI</name>
<accession>A0A9Q8T887</accession>
<organism evidence="2 3">
    <name type="scientific">Colletotrichum lupini</name>
    <dbReference type="NCBI Taxonomy" id="145971"/>
    <lineage>
        <taxon>Eukaryota</taxon>
        <taxon>Fungi</taxon>
        <taxon>Dikarya</taxon>
        <taxon>Ascomycota</taxon>
        <taxon>Pezizomycotina</taxon>
        <taxon>Sordariomycetes</taxon>
        <taxon>Hypocreomycetidae</taxon>
        <taxon>Glomerellales</taxon>
        <taxon>Glomerellaceae</taxon>
        <taxon>Colletotrichum</taxon>
        <taxon>Colletotrichum acutatum species complex</taxon>
    </lineage>
</organism>
<dbReference type="EMBL" id="CP019481">
    <property type="protein sequence ID" value="UQC91081.1"/>
    <property type="molecule type" value="Genomic_DNA"/>
</dbReference>
<feature type="region of interest" description="Disordered" evidence="1">
    <location>
        <begin position="173"/>
        <end position="196"/>
    </location>
</feature>